<keyword evidence="1" id="KW-0812">Transmembrane</keyword>
<keyword evidence="1" id="KW-0472">Membrane</keyword>
<protein>
    <submittedName>
        <fullName evidence="2">Uncharacterized protein</fullName>
    </submittedName>
</protein>
<sequence length="38" mass="4285">MIKEILLELLLCVGFAVSVMILIILASIWVGKVLWNEN</sequence>
<name>A0A0F9P4T0_9ZZZZ</name>
<dbReference type="AlphaFoldDB" id="A0A0F9P4T0"/>
<reference evidence="2" key="1">
    <citation type="journal article" date="2015" name="Nature">
        <title>Complex archaea that bridge the gap between prokaryotes and eukaryotes.</title>
        <authorList>
            <person name="Spang A."/>
            <person name="Saw J.H."/>
            <person name="Jorgensen S.L."/>
            <person name="Zaremba-Niedzwiedzka K."/>
            <person name="Martijn J."/>
            <person name="Lind A.E."/>
            <person name="van Eijk R."/>
            <person name="Schleper C."/>
            <person name="Guy L."/>
            <person name="Ettema T.J."/>
        </authorList>
    </citation>
    <scope>NUCLEOTIDE SEQUENCE</scope>
</reference>
<dbReference type="EMBL" id="LAZR01003339">
    <property type="protein sequence ID" value="KKN19412.1"/>
    <property type="molecule type" value="Genomic_DNA"/>
</dbReference>
<evidence type="ECO:0000256" key="1">
    <source>
        <dbReference type="SAM" id="Phobius"/>
    </source>
</evidence>
<keyword evidence="1" id="KW-1133">Transmembrane helix</keyword>
<organism evidence="2">
    <name type="scientific">marine sediment metagenome</name>
    <dbReference type="NCBI Taxonomy" id="412755"/>
    <lineage>
        <taxon>unclassified sequences</taxon>
        <taxon>metagenomes</taxon>
        <taxon>ecological metagenomes</taxon>
    </lineage>
</organism>
<feature type="transmembrane region" description="Helical" evidence="1">
    <location>
        <begin position="7"/>
        <end position="30"/>
    </location>
</feature>
<proteinExistence type="predicted"/>
<evidence type="ECO:0000313" key="2">
    <source>
        <dbReference type="EMBL" id="KKN19412.1"/>
    </source>
</evidence>
<comment type="caution">
    <text evidence="2">The sequence shown here is derived from an EMBL/GenBank/DDBJ whole genome shotgun (WGS) entry which is preliminary data.</text>
</comment>
<accession>A0A0F9P4T0</accession>
<gene>
    <name evidence="2" type="ORF">LCGC14_0946230</name>
</gene>